<dbReference type="AlphaFoldDB" id="A0A3A3GNP8"/>
<organism evidence="1 2">
    <name type="scientific">Paenibacillus thiaminolyticus</name>
    <name type="common">Bacillus thiaminolyticus</name>
    <dbReference type="NCBI Taxonomy" id="49283"/>
    <lineage>
        <taxon>Bacteria</taxon>
        <taxon>Bacillati</taxon>
        <taxon>Bacillota</taxon>
        <taxon>Bacilli</taxon>
        <taxon>Bacillales</taxon>
        <taxon>Paenibacillaceae</taxon>
        <taxon>Paenibacillus</taxon>
    </lineage>
</organism>
<comment type="caution">
    <text evidence="1">The sequence shown here is derived from an EMBL/GenBank/DDBJ whole genome shotgun (WGS) entry which is preliminary data.</text>
</comment>
<dbReference type="OrthoDB" id="2618304at2"/>
<proteinExistence type="predicted"/>
<dbReference type="EMBL" id="QYZD01000003">
    <property type="protein sequence ID" value="RJG25596.1"/>
    <property type="molecule type" value="Genomic_DNA"/>
</dbReference>
<dbReference type="Proteomes" id="UP000266177">
    <property type="component" value="Unassembled WGS sequence"/>
</dbReference>
<gene>
    <name evidence="1" type="ORF">DQX05_05805</name>
</gene>
<sequence length="102" mass="12064">MSDWVKETLHQRLEYLREQVELQPEIAILQNKRKALERALQREFERQGSGLHMEWLNAHAELALVKMGWFYAKGVQDGLKMLIFLQNSEEELEKSMTTTMKS</sequence>
<name>A0A3A3GNP8_PANTH</name>
<reference evidence="1 2" key="1">
    <citation type="submission" date="2018-09" db="EMBL/GenBank/DDBJ databases">
        <title>Paenibacillus SK2017-BO5.</title>
        <authorList>
            <person name="Piskunova J.V."/>
            <person name="Dubiley S.A."/>
            <person name="Severinov K.V."/>
        </authorList>
    </citation>
    <scope>NUCLEOTIDE SEQUENCE [LARGE SCALE GENOMIC DNA]</scope>
    <source>
        <strain evidence="1 2">BO5</strain>
    </source>
</reference>
<protein>
    <submittedName>
        <fullName evidence="1">Uncharacterized protein</fullName>
    </submittedName>
</protein>
<evidence type="ECO:0000313" key="2">
    <source>
        <dbReference type="Proteomes" id="UP000266177"/>
    </source>
</evidence>
<accession>A0A3A3GNP8</accession>
<dbReference type="RefSeq" id="WP_119791707.1">
    <property type="nucleotide sequence ID" value="NZ_QYZD01000003.1"/>
</dbReference>
<evidence type="ECO:0000313" key="1">
    <source>
        <dbReference type="EMBL" id="RJG25596.1"/>
    </source>
</evidence>